<reference evidence="2" key="2">
    <citation type="submission" date="2020-11" db="EMBL/GenBank/DDBJ databases">
        <authorList>
            <person name="McCartney M.A."/>
            <person name="Auch B."/>
            <person name="Kono T."/>
            <person name="Mallez S."/>
            <person name="Becker A."/>
            <person name="Gohl D.M."/>
            <person name="Silverstein K.A.T."/>
            <person name="Koren S."/>
            <person name="Bechman K.B."/>
            <person name="Herman A."/>
            <person name="Abrahante J.E."/>
            <person name="Garbe J."/>
        </authorList>
    </citation>
    <scope>NUCLEOTIDE SEQUENCE</scope>
    <source>
        <strain evidence="2">Duluth1</strain>
        <tissue evidence="2">Whole animal</tissue>
    </source>
</reference>
<name>A0A9D4JQ33_DREPO</name>
<feature type="region of interest" description="Disordered" evidence="1">
    <location>
        <begin position="1"/>
        <end position="88"/>
    </location>
</feature>
<evidence type="ECO:0000313" key="2">
    <source>
        <dbReference type="EMBL" id="KAH3816753.1"/>
    </source>
</evidence>
<comment type="caution">
    <text evidence="2">The sequence shown here is derived from an EMBL/GenBank/DDBJ whole genome shotgun (WGS) entry which is preliminary data.</text>
</comment>
<feature type="compositionally biased region" description="Low complexity" evidence="1">
    <location>
        <begin position="37"/>
        <end position="50"/>
    </location>
</feature>
<dbReference type="Proteomes" id="UP000828390">
    <property type="component" value="Unassembled WGS sequence"/>
</dbReference>
<protein>
    <submittedName>
        <fullName evidence="2">Uncharacterized protein</fullName>
    </submittedName>
</protein>
<proteinExistence type="predicted"/>
<evidence type="ECO:0000313" key="3">
    <source>
        <dbReference type="Proteomes" id="UP000828390"/>
    </source>
</evidence>
<organism evidence="2 3">
    <name type="scientific">Dreissena polymorpha</name>
    <name type="common">Zebra mussel</name>
    <name type="synonym">Mytilus polymorpha</name>
    <dbReference type="NCBI Taxonomy" id="45954"/>
    <lineage>
        <taxon>Eukaryota</taxon>
        <taxon>Metazoa</taxon>
        <taxon>Spiralia</taxon>
        <taxon>Lophotrochozoa</taxon>
        <taxon>Mollusca</taxon>
        <taxon>Bivalvia</taxon>
        <taxon>Autobranchia</taxon>
        <taxon>Heteroconchia</taxon>
        <taxon>Euheterodonta</taxon>
        <taxon>Imparidentia</taxon>
        <taxon>Neoheterodontei</taxon>
        <taxon>Myida</taxon>
        <taxon>Dreissenoidea</taxon>
        <taxon>Dreissenidae</taxon>
        <taxon>Dreissena</taxon>
    </lineage>
</organism>
<evidence type="ECO:0000256" key="1">
    <source>
        <dbReference type="SAM" id="MobiDB-lite"/>
    </source>
</evidence>
<gene>
    <name evidence="2" type="ORF">DPMN_118274</name>
</gene>
<dbReference type="EMBL" id="JAIWYP010000005">
    <property type="protein sequence ID" value="KAH3816753.1"/>
    <property type="molecule type" value="Genomic_DNA"/>
</dbReference>
<sequence>MTRGSTGDHRDEPGTTGAPTGNIKMFNTSRMNREGTETTGTAPGTTGTAPGRHRSSTVAHTDPDRATATPRLSPLVPRWNPGECRHNPNITTVHWKTGVLPGRHRHSPGLRLGITDDDRDKTGALPYLCWGMMPVEPR</sequence>
<reference evidence="2" key="1">
    <citation type="journal article" date="2019" name="bioRxiv">
        <title>The Genome of the Zebra Mussel, Dreissena polymorpha: A Resource for Invasive Species Research.</title>
        <authorList>
            <person name="McCartney M.A."/>
            <person name="Auch B."/>
            <person name="Kono T."/>
            <person name="Mallez S."/>
            <person name="Zhang Y."/>
            <person name="Obille A."/>
            <person name="Becker A."/>
            <person name="Abrahante J.E."/>
            <person name="Garbe J."/>
            <person name="Badalamenti J.P."/>
            <person name="Herman A."/>
            <person name="Mangelson H."/>
            <person name="Liachko I."/>
            <person name="Sullivan S."/>
            <person name="Sone E.D."/>
            <person name="Koren S."/>
            <person name="Silverstein K.A.T."/>
            <person name="Beckman K.B."/>
            <person name="Gohl D.M."/>
        </authorList>
    </citation>
    <scope>NUCLEOTIDE SEQUENCE</scope>
    <source>
        <strain evidence="2">Duluth1</strain>
        <tissue evidence="2">Whole animal</tissue>
    </source>
</reference>
<feature type="compositionally biased region" description="Basic and acidic residues" evidence="1">
    <location>
        <begin position="1"/>
        <end position="13"/>
    </location>
</feature>
<dbReference type="AlphaFoldDB" id="A0A9D4JQ33"/>
<keyword evidence="3" id="KW-1185">Reference proteome</keyword>
<accession>A0A9D4JQ33</accession>